<dbReference type="InterPro" id="IPR017642">
    <property type="entry name" value="DNA_S_mod_DndB"/>
</dbReference>
<reference evidence="2" key="1">
    <citation type="journal article" date="2023" name="Int. J. Syst. Evol. Microbiol.">
        <title>Mesoterricola silvestris gen. nov., sp. nov., Mesoterricola sediminis sp. nov., Geothrix oryzae sp. nov., Geothrix edaphica sp. nov., Geothrix rubra sp. nov., and Geothrix limicola sp. nov., six novel members of Acidobacteriota isolated from soils.</title>
        <authorList>
            <person name="Itoh H."/>
            <person name="Sugisawa Y."/>
            <person name="Mise K."/>
            <person name="Xu Z."/>
            <person name="Kuniyasu M."/>
            <person name="Ushijima N."/>
            <person name="Kawano K."/>
            <person name="Kobayashi E."/>
            <person name="Shiratori Y."/>
            <person name="Masuda Y."/>
            <person name="Senoo K."/>
        </authorList>
    </citation>
    <scope>NUCLEOTIDE SEQUENCE [LARGE SCALE GENOMIC DNA]</scope>
    <source>
        <strain evidence="2">Red222</strain>
    </source>
</reference>
<sequence>MESTFTYAFPAIRGIQAQREYFVSMCPMRILSRIFVFNEEEDIPPELRAQRVLNRGRLPEMVRYLLDNPTSYVFSAISASIDGPVRFEPLTEKGEGRRMGTLHVPMDARFIINDGQHRRAAIEQAIKEHPDLGDETIAVVFFMDRGMSRSQQMFADLNRHAVRASSSIGVLYDQRDQSADIVRRMVLKAPVFKGLIEMERATLALRSRKLFTLSSVYRATNSLLRDLPGAVEDHLALATAFWMEVGSQFPEWDEVREGSLAAQDVRTEFLHSHGVVLQAIGRAGNALLHQDSRTWKSRLKALRKLDWSRKNPYWEGRVMIGGRVSKAEANVILTVSAIKGAIGLPLSAEEKRLEDNIASSRTSSARQGKHGR</sequence>
<dbReference type="CDD" id="cd16412">
    <property type="entry name" value="dndB"/>
    <property type="match status" value="1"/>
</dbReference>
<dbReference type="Proteomes" id="UP001242010">
    <property type="component" value="Chromosome"/>
</dbReference>
<name>A0ABM8DP46_9BACT</name>
<protein>
    <recommendedName>
        <fullName evidence="3">DNA sulfur modification protein DndB</fullName>
    </recommendedName>
</protein>
<evidence type="ECO:0000313" key="1">
    <source>
        <dbReference type="EMBL" id="BDU68716.1"/>
    </source>
</evidence>
<dbReference type="NCBIfam" id="TIGR03187">
    <property type="entry name" value="DGQHR"/>
    <property type="match status" value="1"/>
</dbReference>
<accession>A0ABM8DP46</accession>
<dbReference type="RefSeq" id="WP_286355352.1">
    <property type="nucleotide sequence ID" value="NZ_AP027079.1"/>
</dbReference>
<keyword evidence="2" id="KW-1185">Reference proteome</keyword>
<gene>
    <name evidence="1" type="ORF">GETHOR_08170</name>
</gene>
<proteinExistence type="predicted"/>
<dbReference type="NCBIfam" id="TIGR03233">
    <property type="entry name" value="DNA_S_dndB"/>
    <property type="match status" value="1"/>
</dbReference>
<dbReference type="InterPro" id="IPR017601">
    <property type="entry name" value="DGQHR-contain_dom"/>
</dbReference>
<dbReference type="Pfam" id="PF14072">
    <property type="entry name" value="DndB"/>
    <property type="match status" value="1"/>
</dbReference>
<evidence type="ECO:0008006" key="3">
    <source>
        <dbReference type="Google" id="ProtNLM"/>
    </source>
</evidence>
<dbReference type="EMBL" id="AP027079">
    <property type="protein sequence ID" value="BDU68716.1"/>
    <property type="molecule type" value="Genomic_DNA"/>
</dbReference>
<organism evidence="1 2">
    <name type="scientific">Geothrix oryzae</name>
    <dbReference type="NCBI Taxonomy" id="2927975"/>
    <lineage>
        <taxon>Bacteria</taxon>
        <taxon>Pseudomonadati</taxon>
        <taxon>Acidobacteriota</taxon>
        <taxon>Holophagae</taxon>
        <taxon>Holophagales</taxon>
        <taxon>Holophagaceae</taxon>
        <taxon>Geothrix</taxon>
    </lineage>
</organism>
<evidence type="ECO:0000313" key="2">
    <source>
        <dbReference type="Proteomes" id="UP001242010"/>
    </source>
</evidence>